<evidence type="ECO:0000313" key="4">
    <source>
        <dbReference type="Proteomes" id="UP000075663"/>
    </source>
</evidence>
<feature type="transmembrane region" description="Helical" evidence="2">
    <location>
        <begin position="12"/>
        <end position="33"/>
    </location>
</feature>
<evidence type="ECO:0000256" key="2">
    <source>
        <dbReference type="SAM" id="Phobius"/>
    </source>
</evidence>
<protein>
    <submittedName>
        <fullName evidence="3">Uncharacterized protein</fullName>
    </submittedName>
</protein>
<reference evidence="3 4" key="1">
    <citation type="submission" date="2016-01" db="EMBL/GenBank/DDBJ databases">
        <title>Genome sequencing of Roseivirga seohaensis SW-152.</title>
        <authorList>
            <person name="Selvaratnam C."/>
            <person name="Thevarajoo S."/>
            <person name="Goh K.M."/>
            <person name="Ee R."/>
            <person name="Chan K.-G."/>
            <person name="Chong C.S."/>
        </authorList>
    </citation>
    <scope>NUCLEOTIDE SEQUENCE [LARGE SCALE GENOMIC DNA]</scope>
    <source>
        <strain evidence="3 4">SW-152</strain>
    </source>
</reference>
<keyword evidence="2" id="KW-0472">Membrane</keyword>
<evidence type="ECO:0000313" key="3">
    <source>
        <dbReference type="EMBL" id="KYG80420.1"/>
    </source>
</evidence>
<feature type="compositionally biased region" description="Acidic residues" evidence="1">
    <location>
        <begin position="65"/>
        <end position="96"/>
    </location>
</feature>
<feature type="compositionally biased region" description="Basic and acidic residues" evidence="1">
    <location>
        <begin position="205"/>
        <end position="218"/>
    </location>
</feature>
<gene>
    <name evidence="3" type="ORF">AWW67_09590</name>
</gene>
<feature type="compositionally biased region" description="Basic and acidic residues" evidence="1">
    <location>
        <begin position="105"/>
        <end position="179"/>
    </location>
</feature>
<keyword evidence="2" id="KW-0812">Transmembrane</keyword>
<organism evidence="3 4">
    <name type="scientific">Roseivirga seohaensis</name>
    <dbReference type="NCBI Taxonomy" id="1914963"/>
    <lineage>
        <taxon>Bacteria</taxon>
        <taxon>Pseudomonadati</taxon>
        <taxon>Bacteroidota</taxon>
        <taxon>Cytophagia</taxon>
        <taxon>Cytophagales</taxon>
        <taxon>Roseivirgaceae</taxon>
        <taxon>Roseivirga</taxon>
    </lineage>
</organism>
<keyword evidence="2" id="KW-1133">Transmembrane helix</keyword>
<dbReference type="RefSeq" id="WP_062302538.1">
    <property type="nucleotide sequence ID" value="NZ_LRPB01000047.1"/>
</dbReference>
<dbReference type="EMBL" id="LRPB01000047">
    <property type="protein sequence ID" value="KYG80420.1"/>
    <property type="molecule type" value="Genomic_DNA"/>
</dbReference>
<feature type="region of interest" description="Disordered" evidence="1">
    <location>
        <begin position="56"/>
        <end position="232"/>
    </location>
</feature>
<comment type="caution">
    <text evidence="3">The sequence shown here is derived from an EMBL/GenBank/DDBJ whole genome shotgun (WGS) entry which is preliminary data.</text>
</comment>
<dbReference type="STRING" id="1914963.AWW67_09590"/>
<evidence type="ECO:0000256" key="1">
    <source>
        <dbReference type="SAM" id="MobiDB-lite"/>
    </source>
</evidence>
<dbReference type="Proteomes" id="UP000075663">
    <property type="component" value="Unassembled WGS sequence"/>
</dbReference>
<sequence length="324" mass="36198">MSDQEKKDKKFSMIMSVIVHGTILTFLLFLVAWRQPDPPIPEYGIELNFGFEEVGSGDIERENEAEIEETENDTPPESEQESEEDPVEETPVEQEVQEVVPPKQEVVKEVAKETPKPKEEVKAEVVQEKESEVKAEEKKLEEVVEKKEEEKPPVEVKKEVTKPVEEKKEEVKPKPKPVVDQRAIMGGGKKAESDSKEAASNNQGKEVDKRGNMGDPKGKTTANGTKPGGADLGVSLSLDGWKWERPPAEKDDSQIEGVIKFRIEVDDRGTVINVTKIPGTTISDNTIIEFYKKQVEKLAFIQTDPSKMAANISRGEITFVIKTS</sequence>
<name>A0A150XNV3_9BACT</name>
<accession>A0A150XNV3</accession>
<dbReference type="AlphaFoldDB" id="A0A150XNV3"/>
<proteinExistence type="predicted"/>